<sequence>MYRTSKLNNATLVTSTSQRDYDTVQMKHELNSLRRNLHDLCARSNTSFDCNKFLRTDDVTTSTIATIASKNTINPSDTVLIQQTQPIRETVNNDTRCPI</sequence>
<dbReference type="EMBL" id="OL685370">
    <property type="protein sequence ID" value="USC25990.1"/>
    <property type="molecule type" value="Genomic_DNA"/>
</dbReference>
<reference evidence="1" key="1">
    <citation type="journal article" date="2022" name="J. Invertebr. Pathol.">
        <title>Identification of a new nucleopolyhedrovirus isolated from the olive leaf moth, Palpita vitrealis, from two locations in Egypt.</title>
        <authorList>
            <person name="El-Salamouny S."/>
            <person name="Wennmann J.T."/>
            <person name="Kleespies R.G."/>
            <person name="Richert-Poggeler K.R."/>
            <person name="Mansour A."/>
            <person name="Awad M."/>
            <person name="Agamy E."/>
            <person name="Salama R."/>
            <person name="Jehle J.A."/>
        </authorList>
    </citation>
    <scope>NUCLEOTIDE SEQUENCE</scope>
    <source>
        <strain evidence="1">Giza 2005</strain>
    </source>
</reference>
<evidence type="ECO:0000313" key="2">
    <source>
        <dbReference type="Proteomes" id="UP001256712"/>
    </source>
</evidence>
<dbReference type="Pfam" id="PF10845">
    <property type="entry name" value="DUF2576"/>
    <property type="match status" value="1"/>
</dbReference>
<dbReference type="InterPro" id="IPR022556">
    <property type="entry name" value="AcMNPV_Orf5"/>
</dbReference>
<evidence type="ECO:0000313" key="1">
    <source>
        <dbReference type="EMBL" id="USC25990.1"/>
    </source>
</evidence>
<protein>
    <submittedName>
        <fullName evidence="1">Uncharacterized protein</fullName>
    </submittedName>
</protein>
<organism evidence="1 2">
    <name type="scientific">Palpita vitrealis nucleopolyhedrovirus</name>
    <dbReference type="NCBI Taxonomy" id="2951960"/>
    <lineage>
        <taxon>Viruses</taxon>
        <taxon>Viruses incertae sedis</taxon>
        <taxon>Naldaviricetes</taxon>
        <taxon>Lefavirales</taxon>
        <taxon>Baculoviridae</taxon>
        <taxon>Alphabaculovirus</taxon>
        <taxon>Alphabaculovirus pavitrealis</taxon>
    </lineage>
</organism>
<proteinExistence type="predicted"/>
<keyword evidence="2" id="KW-1185">Reference proteome</keyword>
<name>A0AAE9LNL2_9ABAC</name>
<dbReference type="Proteomes" id="UP001256712">
    <property type="component" value="Segment"/>
</dbReference>
<accession>A0AAE9LNL2</accession>